<evidence type="ECO:0000256" key="1">
    <source>
        <dbReference type="SAM" id="MobiDB-lite"/>
    </source>
</evidence>
<gene>
    <name evidence="3" type="ORF">EW146_g3784</name>
</gene>
<keyword evidence="4" id="KW-1185">Reference proteome</keyword>
<dbReference type="EMBL" id="SGPL01000134">
    <property type="protein sequence ID" value="THH16951.1"/>
    <property type="molecule type" value="Genomic_DNA"/>
</dbReference>
<feature type="compositionally biased region" description="Polar residues" evidence="1">
    <location>
        <begin position="296"/>
        <end position="305"/>
    </location>
</feature>
<feature type="transmembrane region" description="Helical" evidence="2">
    <location>
        <begin position="131"/>
        <end position="154"/>
    </location>
</feature>
<dbReference type="OrthoDB" id="3174319at2759"/>
<reference evidence="3 4" key="1">
    <citation type="submission" date="2019-02" db="EMBL/GenBank/DDBJ databases">
        <title>Genome sequencing of the rare red list fungi Bondarzewia mesenterica.</title>
        <authorList>
            <person name="Buettner E."/>
            <person name="Kellner H."/>
        </authorList>
    </citation>
    <scope>NUCLEOTIDE SEQUENCE [LARGE SCALE GENOMIC DNA]</scope>
    <source>
        <strain evidence="3 4">DSM 108281</strain>
    </source>
</reference>
<keyword evidence="2" id="KW-0812">Transmembrane</keyword>
<protein>
    <submittedName>
        <fullName evidence="3">Uncharacterized protein</fullName>
    </submittedName>
</protein>
<sequence length="334" mass="36790">MSATGSPDAIGYALIQTVATIAAQSVLYGVFVVIMIFSTYFSCCKEFTKTNIMMLSVTVVMFATATAYWSLSLTLSILSVRALFILPANIPGNLIGGIYISQMYLPIINYILSDTIVVWRAWCLWNRDTKITFLPLSLLAGSILSAVISAAFKVRALNSDATNSQFSAWVLSLATNVAATGLIAYKACAASAAECEFIQDASVQVAGIYPTIIVVLVTLQKTAWDRPPEENLRPSRLQFAVPTLANSIVIDNSQRSRSHRSTVIQIGLDQRGGMYDDDLEEMPEKSELRHVHRTHQSLPVTNTPSMRKHSASDLSFREICFRFVFWSSSSLFAE</sequence>
<dbReference type="Proteomes" id="UP000310158">
    <property type="component" value="Unassembled WGS sequence"/>
</dbReference>
<feature type="region of interest" description="Disordered" evidence="1">
    <location>
        <begin position="286"/>
        <end position="306"/>
    </location>
</feature>
<dbReference type="AlphaFoldDB" id="A0A4S4LYR2"/>
<accession>A0A4S4LYR2</accession>
<keyword evidence="2" id="KW-1133">Transmembrane helix</keyword>
<evidence type="ECO:0000256" key="2">
    <source>
        <dbReference type="SAM" id="Phobius"/>
    </source>
</evidence>
<feature type="transmembrane region" description="Helical" evidence="2">
    <location>
        <begin position="166"/>
        <end position="185"/>
    </location>
</feature>
<organism evidence="3 4">
    <name type="scientific">Bondarzewia mesenterica</name>
    <dbReference type="NCBI Taxonomy" id="1095465"/>
    <lineage>
        <taxon>Eukaryota</taxon>
        <taxon>Fungi</taxon>
        <taxon>Dikarya</taxon>
        <taxon>Basidiomycota</taxon>
        <taxon>Agaricomycotina</taxon>
        <taxon>Agaricomycetes</taxon>
        <taxon>Russulales</taxon>
        <taxon>Bondarzewiaceae</taxon>
        <taxon>Bondarzewia</taxon>
    </lineage>
</organism>
<comment type="caution">
    <text evidence="3">The sequence shown here is derived from an EMBL/GenBank/DDBJ whole genome shotgun (WGS) entry which is preliminary data.</text>
</comment>
<keyword evidence="2" id="KW-0472">Membrane</keyword>
<feature type="transmembrane region" description="Helical" evidence="2">
    <location>
        <begin position="52"/>
        <end position="71"/>
    </location>
</feature>
<evidence type="ECO:0000313" key="4">
    <source>
        <dbReference type="Proteomes" id="UP000310158"/>
    </source>
</evidence>
<evidence type="ECO:0000313" key="3">
    <source>
        <dbReference type="EMBL" id="THH16951.1"/>
    </source>
</evidence>
<feature type="transmembrane region" description="Helical" evidence="2">
    <location>
        <begin position="12"/>
        <end position="40"/>
    </location>
</feature>
<name>A0A4S4LYR2_9AGAM</name>
<proteinExistence type="predicted"/>